<dbReference type="Pfam" id="PF11137">
    <property type="entry name" value="DUF2909"/>
    <property type="match status" value="1"/>
</dbReference>
<evidence type="ECO:0000256" key="1">
    <source>
        <dbReference type="SAM" id="MobiDB-lite"/>
    </source>
</evidence>
<keyword evidence="2" id="KW-1133">Transmembrane helix</keyword>
<name>A0A7G1QBT1_9GAMM</name>
<dbReference type="InterPro" id="IPR021313">
    <property type="entry name" value="DUF2909"/>
</dbReference>
<evidence type="ECO:0000313" key="3">
    <source>
        <dbReference type="EMBL" id="CAB1277536.1"/>
    </source>
</evidence>
<evidence type="ECO:0000256" key="2">
    <source>
        <dbReference type="SAM" id="Phobius"/>
    </source>
</evidence>
<feature type="compositionally biased region" description="Low complexity" evidence="1">
    <location>
        <begin position="75"/>
        <end position="88"/>
    </location>
</feature>
<protein>
    <recommendedName>
        <fullName evidence="5">Transmembrane protein</fullName>
    </recommendedName>
</protein>
<dbReference type="KEGG" id="ntg:NSCAC_1717"/>
<dbReference type="AlphaFoldDB" id="A0A7G1QBT1"/>
<proteinExistence type="predicted"/>
<dbReference type="RefSeq" id="WP_197744360.1">
    <property type="nucleotide sequence ID" value="NZ_LR778175.1"/>
</dbReference>
<gene>
    <name evidence="3" type="ORF">NSCAC_1717</name>
</gene>
<keyword evidence="2" id="KW-0472">Membrane</keyword>
<accession>A0A7G1QBT1</accession>
<feature type="region of interest" description="Disordered" evidence="1">
    <location>
        <begin position="69"/>
        <end position="88"/>
    </location>
</feature>
<feature type="transmembrane region" description="Helical" evidence="2">
    <location>
        <begin position="6"/>
        <end position="27"/>
    </location>
</feature>
<keyword evidence="2" id="KW-0812">Transmembrane</keyword>
<organism evidence="3 4">
    <name type="scientific">Candidatus Nitrosacidococcus tergens</name>
    <dbReference type="NCBI Taxonomy" id="553981"/>
    <lineage>
        <taxon>Bacteria</taxon>
        <taxon>Pseudomonadati</taxon>
        <taxon>Pseudomonadota</taxon>
        <taxon>Gammaproteobacteria</taxon>
        <taxon>Chromatiales</taxon>
        <taxon>Chromatiaceae</taxon>
        <taxon>Candidatus Nitrosacidococcus</taxon>
    </lineage>
</organism>
<dbReference type="Proteomes" id="UP000516072">
    <property type="component" value="Chromosome"/>
</dbReference>
<evidence type="ECO:0008006" key="5">
    <source>
        <dbReference type="Google" id="ProtNLM"/>
    </source>
</evidence>
<feature type="transmembrane region" description="Helical" evidence="2">
    <location>
        <begin position="39"/>
        <end position="63"/>
    </location>
</feature>
<reference evidence="3 4" key="1">
    <citation type="submission" date="2020-03" db="EMBL/GenBank/DDBJ databases">
        <authorList>
            <person name="Picone N."/>
        </authorList>
    </citation>
    <scope>NUCLEOTIDE SEQUENCE [LARGE SCALE GENOMIC DNA]</scope>
    <source>
        <strain evidence="3">NSCAC1</strain>
    </source>
</reference>
<evidence type="ECO:0000313" key="4">
    <source>
        <dbReference type="Proteomes" id="UP000516072"/>
    </source>
</evidence>
<sequence>MIFKLIIIGLLIFTIYSLGVALVALLGRSDKDAEKMLKALTWRISLSIGIFVLLMIGRAVGLITPHSALDSFQENNPSINSPNSSDQK</sequence>
<dbReference type="EMBL" id="LR778175">
    <property type="protein sequence ID" value="CAB1277536.1"/>
    <property type="molecule type" value="Genomic_DNA"/>
</dbReference>
<keyword evidence="4" id="KW-1185">Reference proteome</keyword>